<protein>
    <recommendedName>
        <fullName evidence="4">Transglycosylase-like protein with SLT domain</fullName>
    </recommendedName>
</protein>
<evidence type="ECO:0000313" key="3">
    <source>
        <dbReference type="Proteomes" id="UP000319516"/>
    </source>
</evidence>
<dbReference type="Gene3D" id="1.10.530.10">
    <property type="match status" value="1"/>
</dbReference>
<sequence length="312" mass="32250">MSPTPESSTAPVESVELLESADASQPKHRARRALHRPATLVTAFITAGTLGLAGYATLSPGQTVTADGVRASLSKVGPAVSADTFSAVRQGVQRQQTDAGSLRIDRLEQAHAAVLGSVAANSQAVEAANARAEELAAEKAAEEKAAAEQAAAEQAAAEQAAAEQAAAEQAAAERSAEEAASREEVREAAPVEEPVQEAPVEEEPVEAAPAPPSGSPKSIAQSMLGSYGWGQDQWGCLESLWQRESGWNHTAQNPSSGAYGIPQALPGNKMASAGADWQTNPATQISWGLGYISGRYGTPCGAWAHSEAVGWY</sequence>
<dbReference type="SUPFAM" id="SSF53955">
    <property type="entry name" value="Lysozyme-like"/>
    <property type="match status" value="1"/>
</dbReference>
<evidence type="ECO:0000313" key="2">
    <source>
        <dbReference type="EMBL" id="TQL52037.1"/>
    </source>
</evidence>
<accession>A0A542YVD0</accession>
<feature type="compositionally biased region" description="Low complexity" evidence="1">
    <location>
        <begin position="147"/>
        <end position="173"/>
    </location>
</feature>
<dbReference type="AlphaFoldDB" id="A0A542YVD0"/>
<dbReference type="EMBL" id="VFOP01000001">
    <property type="protein sequence ID" value="TQL52037.1"/>
    <property type="molecule type" value="Genomic_DNA"/>
</dbReference>
<gene>
    <name evidence="2" type="ORF">FB467_3205</name>
</gene>
<comment type="caution">
    <text evidence="2">The sequence shown here is derived from an EMBL/GenBank/DDBJ whole genome shotgun (WGS) entry which is preliminary data.</text>
</comment>
<organism evidence="2 3">
    <name type="scientific">Ornithinicoccus hortensis</name>
    <dbReference type="NCBI Taxonomy" id="82346"/>
    <lineage>
        <taxon>Bacteria</taxon>
        <taxon>Bacillati</taxon>
        <taxon>Actinomycetota</taxon>
        <taxon>Actinomycetes</taxon>
        <taxon>Micrococcales</taxon>
        <taxon>Intrasporangiaceae</taxon>
        <taxon>Ornithinicoccus</taxon>
    </lineage>
</organism>
<dbReference type="RefSeq" id="WP_211350626.1">
    <property type="nucleotide sequence ID" value="NZ_BAAAIK010000001.1"/>
</dbReference>
<feature type="compositionally biased region" description="Basic and acidic residues" evidence="1">
    <location>
        <begin position="174"/>
        <end position="189"/>
    </location>
</feature>
<reference evidence="2 3" key="1">
    <citation type="submission" date="2019-06" db="EMBL/GenBank/DDBJ databases">
        <title>Sequencing the genomes of 1000 actinobacteria strains.</title>
        <authorList>
            <person name="Klenk H.-P."/>
        </authorList>
    </citation>
    <scope>NUCLEOTIDE SEQUENCE [LARGE SCALE GENOMIC DNA]</scope>
    <source>
        <strain evidence="2 3">DSM 12335</strain>
    </source>
</reference>
<keyword evidence="3" id="KW-1185">Reference proteome</keyword>
<evidence type="ECO:0008006" key="4">
    <source>
        <dbReference type="Google" id="ProtNLM"/>
    </source>
</evidence>
<evidence type="ECO:0000256" key="1">
    <source>
        <dbReference type="SAM" id="MobiDB-lite"/>
    </source>
</evidence>
<name>A0A542YVD0_9MICO</name>
<dbReference type="InterPro" id="IPR023346">
    <property type="entry name" value="Lysozyme-like_dom_sf"/>
</dbReference>
<feature type="region of interest" description="Disordered" evidence="1">
    <location>
        <begin position="139"/>
        <end position="221"/>
    </location>
</feature>
<dbReference type="Proteomes" id="UP000319516">
    <property type="component" value="Unassembled WGS sequence"/>
</dbReference>
<proteinExistence type="predicted"/>